<evidence type="ECO:0000256" key="2">
    <source>
        <dbReference type="ARBA" id="ARBA00022803"/>
    </source>
</evidence>
<feature type="repeat" description="TPR" evidence="3">
    <location>
        <begin position="254"/>
        <end position="287"/>
    </location>
</feature>
<protein>
    <recommendedName>
        <fullName evidence="4">ADP ribosyltransferase domain-containing protein</fullName>
    </recommendedName>
</protein>
<dbReference type="Gene3D" id="3.90.176.10">
    <property type="entry name" value="Toxin ADP-ribosyltransferase, Chain A, domain 1"/>
    <property type="match status" value="1"/>
</dbReference>
<organism evidence="6 7">
    <name type="scientific">Rotaria sordida</name>
    <dbReference type="NCBI Taxonomy" id="392033"/>
    <lineage>
        <taxon>Eukaryota</taxon>
        <taxon>Metazoa</taxon>
        <taxon>Spiralia</taxon>
        <taxon>Gnathifera</taxon>
        <taxon>Rotifera</taxon>
        <taxon>Eurotatoria</taxon>
        <taxon>Bdelloidea</taxon>
        <taxon>Philodinida</taxon>
        <taxon>Philodinidae</taxon>
        <taxon>Rotaria</taxon>
    </lineage>
</organism>
<dbReference type="SMART" id="SM00028">
    <property type="entry name" value="TPR"/>
    <property type="match status" value="7"/>
</dbReference>
<dbReference type="GO" id="GO:0005576">
    <property type="term" value="C:extracellular region"/>
    <property type="evidence" value="ECO:0007669"/>
    <property type="project" value="InterPro"/>
</dbReference>
<keyword evidence="1" id="KW-0677">Repeat</keyword>
<dbReference type="PROSITE" id="PS51996">
    <property type="entry name" value="TR_MART"/>
    <property type="match status" value="1"/>
</dbReference>
<name>A0A816DWH8_9BILA</name>
<feature type="domain" description="ADP ribosyltransferase" evidence="4">
    <location>
        <begin position="18"/>
        <end position="183"/>
    </location>
</feature>
<dbReference type="PANTHER" id="PTHR45641">
    <property type="entry name" value="TETRATRICOPEPTIDE REPEAT PROTEIN (AFU_ORTHOLOGUE AFUA_6G03870)"/>
    <property type="match status" value="1"/>
</dbReference>
<evidence type="ECO:0000313" key="7">
    <source>
        <dbReference type="Proteomes" id="UP000663870"/>
    </source>
</evidence>
<dbReference type="Proteomes" id="UP000663870">
    <property type="component" value="Unassembled WGS sequence"/>
</dbReference>
<dbReference type="InterPro" id="IPR003540">
    <property type="entry name" value="ADP-ribosyltransferase"/>
</dbReference>
<evidence type="ECO:0000313" key="5">
    <source>
        <dbReference type="EMBL" id="CAF1451560.1"/>
    </source>
</evidence>
<dbReference type="InterPro" id="IPR019734">
    <property type="entry name" value="TPR_rpt"/>
</dbReference>
<dbReference type="PANTHER" id="PTHR45641:SF19">
    <property type="entry name" value="NEPHROCYSTIN-3"/>
    <property type="match status" value="1"/>
</dbReference>
<evidence type="ECO:0000259" key="4">
    <source>
        <dbReference type="Pfam" id="PF03496"/>
    </source>
</evidence>
<gene>
    <name evidence="6" type="ORF">JXQ802_LOCUS52939</name>
    <name evidence="5" type="ORF">PYM288_LOCUS36573</name>
</gene>
<proteinExistence type="predicted"/>
<dbReference type="PROSITE" id="PS50005">
    <property type="entry name" value="TPR"/>
    <property type="match status" value="1"/>
</dbReference>
<dbReference type="Gene3D" id="1.25.40.10">
    <property type="entry name" value="Tetratricopeptide repeat domain"/>
    <property type="match status" value="4"/>
</dbReference>
<sequence>MLVKCEEYYRGNLSELKNIQRFRRTYDAKDAIAWYTDECFLYRLLNRALRTEDIDGLYLFRFYIIDLCKQLEEESRKNVGTMTLYRGQVISEQELDRIKHSVGSLISTNGFFSTTLVKIVAINFLQQAKRHDLQQILFEIKADSSLKSVVFADVEELSRIKGEHEVLFGIGAVFKIECVDFSKEMKCWLVQMAATDEGMENLQGYTDATKKQYEDTEIAIIFGRLLTEMNELAKAMKYFNLLLIKAEKDSLTEADVLNEMGFIFYCRHERSSALEHYTRAYEIRKTRLHSNHPKIAHSFMNIVDVYDLARNYKKVLEYNKRALDIYRVNYGEGDHIAIAKTLSNLGKAYYGQKRDFDSALDCFTQTLEMRRRLLPQEHADIAHALWDIGYLYYVYKGKDDYESAFDLCDKKLTELRKEFGEVHPTIGQLLYQLADICQKRNDSDEAMFHFEKAMSVFEKCVPPEQEQIGNCLFEIGHIHEKNENFQLALKYFSKQLDVVRKICLPDDLAIGYCLGNIGETYLKLKSYNNAMEYLEEALKIFRLKYADDHEDVQWVLENIDEVKKVHGSNSHPKN</sequence>
<comment type="caution">
    <text evidence="6">The sequence shown here is derived from an EMBL/GenBank/DDBJ whole genome shotgun (WGS) entry which is preliminary data.</text>
</comment>
<evidence type="ECO:0000256" key="1">
    <source>
        <dbReference type="ARBA" id="ARBA00022737"/>
    </source>
</evidence>
<accession>A0A816DWH8</accession>
<dbReference type="Pfam" id="PF13374">
    <property type="entry name" value="TPR_10"/>
    <property type="match status" value="1"/>
</dbReference>
<keyword evidence="7" id="KW-1185">Reference proteome</keyword>
<reference evidence="6" key="1">
    <citation type="submission" date="2021-02" db="EMBL/GenBank/DDBJ databases">
        <authorList>
            <person name="Nowell W R."/>
        </authorList>
    </citation>
    <scope>NUCLEOTIDE SEQUENCE</scope>
</reference>
<evidence type="ECO:0000313" key="6">
    <source>
        <dbReference type="EMBL" id="CAF1639198.1"/>
    </source>
</evidence>
<dbReference type="Pfam" id="PF03496">
    <property type="entry name" value="ADPrib_exo_Tox"/>
    <property type="match status" value="1"/>
</dbReference>
<dbReference type="SUPFAM" id="SSF56399">
    <property type="entry name" value="ADP-ribosylation"/>
    <property type="match status" value="1"/>
</dbReference>
<dbReference type="Pfam" id="PF13424">
    <property type="entry name" value="TPR_12"/>
    <property type="match status" value="3"/>
</dbReference>
<evidence type="ECO:0000256" key="3">
    <source>
        <dbReference type="PROSITE-ProRule" id="PRU00339"/>
    </source>
</evidence>
<dbReference type="InterPro" id="IPR011990">
    <property type="entry name" value="TPR-like_helical_dom_sf"/>
</dbReference>
<dbReference type="AlphaFoldDB" id="A0A816DWH8"/>
<dbReference type="EMBL" id="CAJNOL010008825">
    <property type="protein sequence ID" value="CAF1639198.1"/>
    <property type="molecule type" value="Genomic_DNA"/>
</dbReference>
<dbReference type="SUPFAM" id="SSF48452">
    <property type="entry name" value="TPR-like"/>
    <property type="match status" value="2"/>
</dbReference>
<dbReference type="Proteomes" id="UP000663854">
    <property type="component" value="Unassembled WGS sequence"/>
</dbReference>
<dbReference type="EMBL" id="CAJNOH010007182">
    <property type="protein sequence ID" value="CAF1451560.1"/>
    <property type="molecule type" value="Genomic_DNA"/>
</dbReference>
<keyword evidence="2 3" id="KW-0802">TPR repeat</keyword>